<name>A0AAV6TM82_9ARAC</name>
<accession>A0AAV6TM82</accession>
<dbReference type="Proteomes" id="UP000827092">
    <property type="component" value="Unassembled WGS sequence"/>
</dbReference>
<evidence type="ECO:0000313" key="1">
    <source>
        <dbReference type="EMBL" id="KAG8172783.1"/>
    </source>
</evidence>
<keyword evidence="2" id="KW-1185">Reference proteome</keyword>
<organism evidence="1 2">
    <name type="scientific">Oedothorax gibbosus</name>
    <dbReference type="NCBI Taxonomy" id="931172"/>
    <lineage>
        <taxon>Eukaryota</taxon>
        <taxon>Metazoa</taxon>
        <taxon>Ecdysozoa</taxon>
        <taxon>Arthropoda</taxon>
        <taxon>Chelicerata</taxon>
        <taxon>Arachnida</taxon>
        <taxon>Araneae</taxon>
        <taxon>Araneomorphae</taxon>
        <taxon>Entelegynae</taxon>
        <taxon>Araneoidea</taxon>
        <taxon>Linyphiidae</taxon>
        <taxon>Erigoninae</taxon>
        <taxon>Oedothorax</taxon>
    </lineage>
</organism>
<comment type="caution">
    <text evidence="1">The sequence shown here is derived from an EMBL/GenBank/DDBJ whole genome shotgun (WGS) entry which is preliminary data.</text>
</comment>
<dbReference type="EMBL" id="JAFNEN010002387">
    <property type="protein sequence ID" value="KAG8172783.1"/>
    <property type="molecule type" value="Genomic_DNA"/>
</dbReference>
<evidence type="ECO:0000313" key="2">
    <source>
        <dbReference type="Proteomes" id="UP000827092"/>
    </source>
</evidence>
<reference evidence="1 2" key="1">
    <citation type="journal article" date="2022" name="Nat. Ecol. Evol.">
        <title>A masculinizing supergene underlies an exaggerated male reproductive morph in a spider.</title>
        <authorList>
            <person name="Hendrickx F."/>
            <person name="De Corte Z."/>
            <person name="Sonet G."/>
            <person name="Van Belleghem S.M."/>
            <person name="Kostlbacher S."/>
            <person name="Vangestel C."/>
        </authorList>
    </citation>
    <scope>NUCLEOTIDE SEQUENCE [LARGE SCALE GENOMIC DNA]</scope>
    <source>
        <strain evidence="1">W744_W776</strain>
    </source>
</reference>
<dbReference type="AlphaFoldDB" id="A0AAV6TM82"/>
<sequence>MSIRLSMKRLLPHPYETDCRDYELSWKENNKTGPVSREVCEQECTKKYSPYFEKAFAVRSRERERCKKLLEHEATSATPLRNRLQRLRMVMERE</sequence>
<gene>
    <name evidence="1" type="ORF">JTE90_015945</name>
</gene>
<proteinExistence type="predicted"/>
<protein>
    <submittedName>
        <fullName evidence="1">Uncharacterized protein</fullName>
    </submittedName>
</protein>